<dbReference type="Pfam" id="PF03352">
    <property type="entry name" value="Adenine_glyco"/>
    <property type="match status" value="1"/>
</dbReference>
<dbReference type="SUPFAM" id="SSF48150">
    <property type="entry name" value="DNA-glycosylase"/>
    <property type="match status" value="1"/>
</dbReference>
<feature type="non-terminal residue" evidence="2">
    <location>
        <position position="1"/>
    </location>
</feature>
<evidence type="ECO:0000256" key="1">
    <source>
        <dbReference type="PIRSR" id="PIRSR605019-1"/>
    </source>
</evidence>
<name>A0A6B0C6U2_STAAU</name>
<evidence type="ECO:0000313" key="3">
    <source>
        <dbReference type="Proteomes" id="UP000434412"/>
    </source>
</evidence>
<dbReference type="Proteomes" id="UP000434412">
    <property type="component" value="Unassembled WGS sequence"/>
</dbReference>
<dbReference type="InterPro" id="IPR011257">
    <property type="entry name" value="DNA_glycosylase"/>
</dbReference>
<proteinExistence type="predicted"/>
<accession>A0A6B0C6U2</accession>
<protein>
    <submittedName>
        <fullName evidence="2">DNA-3-methyladenine glycosylase I</fullName>
    </submittedName>
</protein>
<feature type="binding site" evidence="1">
    <location>
        <position position="29"/>
    </location>
    <ligand>
        <name>Zn(2+)</name>
        <dbReference type="ChEBI" id="CHEBI:29105"/>
    </ligand>
</feature>
<reference evidence="2 3" key="1">
    <citation type="submission" date="2019-11" db="EMBL/GenBank/DDBJ databases">
        <title>Implementation of targeted gown and glove precautions to prevent Staphylococcus aureus acquisition in community-based nursing homes.</title>
        <authorList>
            <person name="Stine O.C."/>
        </authorList>
    </citation>
    <scope>NUCLEOTIDE SEQUENCE [LARGE SCALE GENOMIC DNA]</scope>
    <source>
        <strain evidence="2 3">S_2023.LVRQ.AN</strain>
    </source>
</reference>
<keyword evidence="1" id="KW-0862">Zinc</keyword>
<sequence>KDLKQYGFKFLGPVTVFSFLEAAGLYDAHLKDCPSKPKHN</sequence>
<organism evidence="2 3">
    <name type="scientific">Staphylococcus aureus</name>
    <dbReference type="NCBI Taxonomy" id="1280"/>
    <lineage>
        <taxon>Bacteria</taxon>
        <taxon>Bacillati</taxon>
        <taxon>Bacillota</taxon>
        <taxon>Bacilli</taxon>
        <taxon>Bacillales</taxon>
        <taxon>Staphylococcaceae</taxon>
        <taxon>Staphylococcus</taxon>
    </lineage>
</organism>
<gene>
    <name evidence="2" type="ORF">GO941_00050</name>
</gene>
<dbReference type="AlphaFoldDB" id="A0A6B0C6U2"/>
<dbReference type="InterPro" id="IPR005019">
    <property type="entry name" value="Adenine_glyco"/>
</dbReference>
<keyword evidence="1" id="KW-0479">Metal-binding</keyword>
<dbReference type="EMBL" id="WPVZ01000006">
    <property type="protein sequence ID" value="MVL43885.1"/>
    <property type="molecule type" value="Genomic_DNA"/>
</dbReference>
<dbReference type="GO" id="GO:0006284">
    <property type="term" value="P:base-excision repair"/>
    <property type="evidence" value="ECO:0007669"/>
    <property type="project" value="InterPro"/>
</dbReference>
<dbReference type="GO" id="GO:0008725">
    <property type="term" value="F:DNA-3-methyladenine glycosylase activity"/>
    <property type="evidence" value="ECO:0007669"/>
    <property type="project" value="InterPro"/>
</dbReference>
<evidence type="ECO:0000313" key="2">
    <source>
        <dbReference type="EMBL" id="MVL43885.1"/>
    </source>
</evidence>
<feature type="binding site" evidence="1">
    <location>
        <position position="33"/>
    </location>
    <ligand>
        <name>Zn(2+)</name>
        <dbReference type="ChEBI" id="CHEBI:29105"/>
    </ligand>
</feature>
<dbReference type="GO" id="GO:0046872">
    <property type="term" value="F:metal ion binding"/>
    <property type="evidence" value="ECO:0007669"/>
    <property type="project" value="UniProtKB-KW"/>
</dbReference>
<dbReference type="Gene3D" id="1.10.340.30">
    <property type="entry name" value="Hypothetical protein, domain 2"/>
    <property type="match status" value="1"/>
</dbReference>
<comment type="caution">
    <text evidence="2">The sequence shown here is derived from an EMBL/GenBank/DDBJ whole genome shotgun (WGS) entry which is preliminary data.</text>
</comment>